<name>A0AAD1UD44_EUPCR</name>
<evidence type="ECO:0000259" key="3">
    <source>
        <dbReference type="Pfam" id="PF19033"/>
    </source>
</evidence>
<gene>
    <name evidence="4" type="ORF">ECRASSUSDP1_LOCUS5764</name>
</gene>
<dbReference type="PANTHER" id="PTHR13056:SF0">
    <property type="entry name" value="VACUOLAR FUSION PROTEIN CCZ1 HOMOLOG-RELATED"/>
    <property type="match status" value="1"/>
</dbReference>
<proteinExistence type="inferred from homology"/>
<evidence type="ECO:0000259" key="2">
    <source>
        <dbReference type="Pfam" id="PF19031"/>
    </source>
</evidence>
<dbReference type="PANTHER" id="PTHR13056">
    <property type="entry name" value="VACUOLAR FUSION PROTEIN CCZ1 HOMOLOG-RELATED"/>
    <property type="match status" value="1"/>
</dbReference>
<dbReference type="GO" id="GO:0035658">
    <property type="term" value="C:Mon1-Ccz1 complex"/>
    <property type="evidence" value="ECO:0007669"/>
    <property type="project" value="InterPro"/>
</dbReference>
<feature type="domain" description="CCZ1/INTU/HPS4 third Longin" evidence="3">
    <location>
        <begin position="468"/>
        <end position="545"/>
    </location>
</feature>
<dbReference type="InterPro" id="IPR043989">
    <property type="entry name" value="CCZ1/INTU/HSP4_longin_3"/>
</dbReference>
<evidence type="ECO:0000313" key="5">
    <source>
        <dbReference type="Proteomes" id="UP001295684"/>
    </source>
</evidence>
<dbReference type="InterPro" id="IPR013176">
    <property type="entry name" value="Ccz1"/>
</dbReference>
<dbReference type="EMBL" id="CAMPGE010005572">
    <property type="protein sequence ID" value="CAI2364421.1"/>
    <property type="molecule type" value="Genomic_DNA"/>
</dbReference>
<dbReference type="Pfam" id="PF19033">
    <property type="entry name" value="Intu_longin_3"/>
    <property type="match status" value="1"/>
</dbReference>
<dbReference type="AlphaFoldDB" id="A0AAD1UD44"/>
<dbReference type="GO" id="GO:0016192">
    <property type="term" value="P:vesicle-mediated transport"/>
    <property type="evidence" value="ECO:0007669"/>
    <property type="project" value="InterPro"/>
</dbReference>
<keyword evidence="5" id="KW-1185">Reference proteome</keyword>
<sequence>MYGTSDLQMSNFEEDEEQEIVIEKQEVRGSPYQGIHIILYNPSLKPSQDQNKEEEACQDSKIIFFHPQDTDAHEQRKQTGLCEGVIDFMGSFCQDSEDYSNSPIETINTSLFTLCIKQVEPDMFLCLILSHNNLYTDNVAEHGDTTVSNFDPEYGNFKEEDTYILNETLKLYYDLFCLFHLSIRHVFERGQKYLENVLEDFTNRFDKHFFMTYCGRTYFNSCVYRGFPICPLESKLYLCAQKYAHSTNVPRLAIFYEEFYVYGNIPSDETEVLYTYLIGPLSERREGLVPNWVDTGLQGKITKVLRKKLKNSSSQLTESDIEEEKHRDLLEHTDINYEEYVDDEEYYTDFCRINRQGFVGSNKEKQGFIIGPSVFKATDRRSVEDVKTYDIFSPTVYVKTDFDSPKTFAKLIVMQFKKMKFVYLLENENLDELEYTLLYERTKSMAESLTKKIDPVVNFYHENHIRNNPKLKFYYFNETNLAMKFSPSVVLDDMTTELRHYLNIIKEKFDLNESLKEYKITATDFWIVGIKSLTRLVVLLLPPSLSNEKMEIEKDLILKRYFSQFIF</sequence>
<organism evidence="4 5">
    <name type="scientific">Euplotes crassus</name>
    <dbReference type="NCBI Taxonomy" id="5936"/>
    <lineage>
        <taxon>Eukaryota</taxon>
        <taxon>Sar</taxon>
        <taxon>Alveolata</taxon>
        <taxon>Ciliophora</taxon>
        <taxon>Intramacronucleata</taxon>
        <taxon>Spirotrichea</taxon>
        <taxon>Hypotrichia</taxon>
        <taxon>Euplotida</taxon>
        <taxon>Euplotidae</taxon>
        <taxon>Moneuplotes</taxon>
    </lineage>
</organism>
<evidence type="ECO:0000256" key="1">
    <source>
        <dbReference type="ARBA" id="ARBA00005352"/>
    </source>
</evidence>
<dbReference type="InterPro" id="IPR043987">
    <property type="entry name" value="CCZ1/INTU/HSP4_longin_1"/>
</dbReference>
<comment type="similarity">
    <text evidence="1">Belongs to the CCZ1 family.</text>
</comment>
<evidence type="ECO:0000313" key="4">
    <source>
        <dbReference type="EMBL" id="CAI2364421.1"/>
    </source>
</evidence>
<dbReference type="Proteomes" id="UP001295684">
    <property type="component" value="Unassembled WGS sequence"/>
</dbReference>
<protein>
    <recommendedName>
        <fullName evidence="6">CCZ1/INTU/HSP4 first Longin domain-containing protein</fullName>
    </recommendedName>
</protein>
<dbReference type="Pfam" id="PF19031">
    <property type="entry name" value="Intu_longin_1"/>
    <property type="match status" value="1"/>
</dbReference>
<comment type="caution">
    <text evidence="4">The sequence shown here is derived from an EMBL/GenBank/DDBJ whole genome shotgun (WGS) entry which is preliminary data.</text>
</comment>
<evidence type="ECO:0008006" key="6">
    <source>
        <dbReference type="Google" id="ProtNLM"/>
    </source>
</evidence>
<feature type="domain" description="CCZ1/INTU/HSP4 first Longin" evidence="2">
    <location>
        <begin position="36"/>
        <end position="179"/>
    </location>
</feature>
<reference evidence="4" key="1">
    <citation type="submission" date="2023-07" db="EMBL/GenBank/DDBJ databases">
        <authorList>
            <consortium name="AG Swart"/>
            <person name="Singh M."/>
            <person name="Singh A."/>
            <person name="Seah K."/>
            <person name="Emmerich C."/>
        </authorList>
    </citation>
    <scope>NUCLEOTIDE SEQUENCE</scope>
    <source>
        <strain evidence="4">DP1</strain>
    </source>
</reference>
<accession>A0AAD1UD44</accession>